<dbReference type="InterPro" id="IPR050343">
    <property type="entry name" value="RsuA_PseudoU_synthase"/>
</dbReference>
<dbReference type="InterPro" id="IPR000748">
    <property type="entry name" value="PsdUridine_synth_RsuA/RluB/E/F"/>
</dbReference>
<dbReference type="EMBL" id="JASCXW010000013">
    <property type="protein sequence ID" value="MDI6452928.1"/>
    <property type="molecule type" value="Genomic_DNA"/>
</dbReference>
<dbReference type="RefSeq" id="WP_282839352.1">
    <property type="nucleotide sequence ID" value="NZ_JASCXW010000013.1"/>
</dbReference>
<dbReference type="NCBIfam" id="TIGR00093">
    <property type="entry name" value="pseudouridine synthase"/>
    <property type="match status" value="1"/>
</dbReference>
<dbReference type="Pfam" id="PF00849">
    <property type="entry name" value="PseudoU_synth_2"/>
    <property type="match status" value="1"/>
</dbReference>
<dbReference type="GO" id="GO:0009982">
    <property type="term" value="F:pseudouridine synthase activity"/>
    <property type="evidence" value="ECO:0007669"/>
    <property type="project" value="InterPro"/>
</dbReference>
<evidence type="ECO:0000259" key="6">
    <source>
        <dbReference type="Pfam" id="PF00849"/>
    </source>
</evidence>
<keyword evidence="2 4" id="KW-0694">RNA-binding</keyword>
<dbReference type="Gene3D" id="3.10.290.10">
    <property type="entry name" value="RNA-binding S4 domain"/>
    <property type="match status" value="1"/>
</dbReference>
<comment type="caution">
    <text evidence="7">The sequence shown here is derived from an EMBL/GenBank/DDBJ whole genome shotgun (WGS) entry which is preliminary data.</text>
</comment>
<dbReference type="GO" id="GO:0006364">
    <property type="term" value="P:rRNA processing"/>
    <property type="evidence" value="ECO:0007669"/>
    <property type="project" value="UniProtKB-ARBA"/>
</dbReference>
<keyword evidence="3 5" id="KW-0413">Isomerase</keyword>
<comment type="similarity">
    <text evidence="1 5">Belongs to the pseudouridine synthase RsuA family.</text>
</comment>
<dbReference type="SUPFAM" id="SSF55174">
    <property type="entry name" value="Alpha-L RNA-binding motif"/>
    <property type="match status" value="1"/>
</dbReference>
<organism evidence="7 8">
    <name type="scientific">Peloplasma aerotolerans</name>
    <dbReference type="NCBI Taxonomy" id="3044389"/>
    <lineage>
        <taxon>Bacteria</taxon>
        <taxon>Bacillati</taxon>
        <taxon>Mycoplasmatota</taxon>
        <taxon>Mollicutes</taxon>
        <taxon>Acholeplasmatales</taxon>
        <taxon>Acholeplasmataceae</taxon>
        <taxon>Peloplasma</taxon>
    </lineage>
</organism>
<name>A0AAW6U9T9_9MOLU</name>
<evidence type="ECO:0000313" key="7">
    <source>
        <dbReference type="EMBL" id="MDI6452928.1"/>
    </source>
</evidence>
<dbReference type="PANTHER" id="PTHR47683:SF4">
    <property type="entry name" value="PSEUDOURIDINE SYNTHASE"/>
    <property type="match status" value="1"/>
</dbReference>
<dbReference type="InterPro" id="IPR042092">
    <property type="entry name" value="PsdUridine_s_RsuA/RluB/E/F_cat"/>
</dbReference>
<evidence type="ECO:0000256" key="2">
    <source>
        <dbReference type="ARBA" id="ARBA00022884"/>
    </source>
</evidence>
<dbReference type="PROSITE" id="PS50889">
    <property type="entry name" value="S4"/>
    <property type="match status" value="1"/>
</dbReference>
<dbReference type="GO" id="GO:0003723">
    <property type="term" value="F:RNA binding"/>
    <property type="evidence" value="ECO:0007669"/>
    <property type="project" value="UniProtKB-KW"/>
</dbReference>
<proteinExistence type="inferred from homology"/>
<dbReference type="InterPro" id="IPR020094">
    <property type="entry name" value="TruA/RsuA/RluB/E/F_N"/>
</dbReference>
<dbReference type="InterPro" id="IPR018496">
    <property type="entry name" value="PsdUridine_synth_RsuA/RluB_CS"/>
</dbReference>
<reference evidence="7" key="1">
    <citation type="submission" date="2023-05" db="EMBL/GenBank/DDBJ databases">
        <title>Mariniplasma microaerophilum sp. nov., a novel anaerobic mollicute isolated from terrestrial mud volcano, Taman Peninsula, Russia.</title>
        <authorList>
            <person name="Khomyakova M.A."/>
            <person name="Merkel A.Y."/>
            <person name="Slobodkin A.I."/>
        </authorList>
    </citation>
    <scope>NUCLEOTIDE SEQUENCE</scope>
    <source>
        <strain evidence="7">M4Ah</strain>
    </source>
</reference>
<keyword evidence="8" id="KW-1185">Reference proteome</keyword>
<dbReference type="Proteomes" id="UP001431532">
    <property type="component" value="Unassembled WGS sequence"/>
</dbReference>
<dbReference type="GO" id="GO:0140098">
    <property type="term" value="F:catalytic activity, acting on RNA"/>
    <property type="evidence" value="ECO:0007669"/>
    <property type="project" value="UniProtKB-ARBA"/>
</dbReference>
<dbReference type="PROSITE" id="PS01149">
    <property type="entry name" value="PSI_RSU"/>
    <property type="match status" value="1"/>
</dbReference>
<dbReference type="InterPro" id="IPR006145">
    <property type="entry name" value="PsdUridine_synth_RsuA/RluA"/>
</dbReference>
<dbReference type="SUPFAM" id="SSF55120">
    <property type="entry name" value="Pseudouridine synthase"/>
    <property type="match status" value="1"/>
</dbReference>
<evidence type="ECO:0000256" key="5">
    <source>
        <dbReference type="RuleBase" id="RU003887"/>
    </source>
</evidence>
<dbReference type="GO" id="GO:0001522">
    <property type="term" value="P:pseudouridine synthesis"/>
    <property type="evidence" value="ECO:0007669"/>
    <property type="project" value="InterPro"/>
</dbReference>
<evidence type="ECO:0000256" key="4">
    <source>
        <dbReference type="PROSITE-ProRule" id="PRU00182"/>
    </source>
</evidence>
<dbReference type="Gene3D" id="3.30.70.1560">
    <property type="entry name" value="Alpha-L RNA-binding motif"/>
    <property type="match status" value="1"/>
</dbReference>
<gene>
    <name evidence="7" type="ORF">QJ521_05075</name>
</gene>
<dbReference type="InterPro" id="IPR036986">
    <property type="entry name" value="S4_RNA-bd_sf"/>
</dbReference>
<evidence type="ECO:0000256" key="3">
    <source>
        <dbReference type="ARBA" id="ARBA00023235"/>
    </source>
</evidence>
<feature type="domain" description="Pseudouridine synthase RsuA/RluA-like" evidence="6">
    <location>
        <begin position="63"/>
        <end position="193"/>
    </location>
</feature>
<dbReference type="Gene3D" id="3.30.70.580">
    <property type="entry name" value="Pseudouridine synthase I, catalytic domain, N-terminal subdomain"/>
    <property type="match status" value="1"/>
</dbReference>
<dbReference type="InterPro" id="IPR020103">
    <property type="entry name" value="PsdUridine_synth_cat_dom_sf"/>
</dbReference>
<protein>
    <recommendedName>
        <fullName evidence="5">Pseudouridine synthase</fullName>
        <ecNumber evidence="5">5.4.99.-</ecNumber>
    </recommendedName>
</protein>
<evidence type="ECO:0000313" key="8">
    <source>
        <dbReference type="Proteomes" id="UP001431532"/>
    </source>
</evidence>
<dbReference type="EC" id="5.4.99.-" evidence="5"/>
<sequence>MRIDKFLSQLNFCSRNDVKNFLKTYEVIIDDQRILDRSYEFNPELQKLQIDGEITFYENPIHLMIFKPIGFLSANKDKLHPCVVELIKAPYHRFEYAIAGRLDIDAEGLVILTTDGTLAHQITHPKSHLPKTYQVTLDMEFKHEKELIKGVMIKDGKNELYLAKALEIKTSQNDVILKIDEGKFHQVKRMFQAVGYEVIHLKRTHIGHLSLGNLKPGEYRQFRKESLYD</sequence>
<evidence type="ECO:0000256" key="1">
    <source>
        <dbReference type="ARBA" id="ARBA00008348"/>
    </source>
</evidence>
<accession>A0AAW6U9T9</accession>
<dbReference type="CDD" id="cd00165">
    <property type="entry name" value="S4"/>
    <property type="match status" value="1"/>
</dbReference>
<dbReference type="AlphaFoldDB" id="A0AAW6U9T9"/>
<dbReference type="PANTHER" id="PTHR47683">
    <property type="entry name" value="PSEUDOURIDINE SYNTHASE FAMILY PROTEIN-RELATED"/>
    <property type="match status" value="1"/>
</dbReference>